<dbReference type="PANTHER" id="PTHR42928:SF5">
    <property type="entry name" value="BLR1237 PROTEIN"/>
    <property type="match status" value="1"/>
</dbReference>
<sequence length="327" mass="34208">MLKATRRILQASLLAATVLWGAGAAAQGYPERTVRLVIPYAPGGPTDVLGRALAEQLGRELKQSVVAENRPGGGGVIAMSEVARATPDGYTLLLGDINLSVSPALHKSLPFDPSISFTHIGMAANAPMLVLVPANSPITDMKDLVRRAKEAPGTIAYAHGGVGSPTHLGPEVFQSRYQLKLISVPYKSSGESLTAVAAGHAQVVFTGLSAAKGLLDGGKVRALAVAGRQRSPVLPQVPTMAEAGVPLPELDVGSWWGLLGPANLPPAIVTRLHAALQGALSSPELSQRLAMLNFTRATGGPDEMREWVATETRVWGDVLRNAGIRPE</sequence>
<protein>
    <submittedName>
        <fullName evidence="2">Uncharacterized protein</fullName>
    </submittedName>
</protein>
<dbReference type="InterPro" id="IPR042100">
    <property type="entry name" value="Bug_dom1"/>
</dbReference>
<evidence type="ECO:0000256" key="1">
    <source>
        <dbReference type="ARBA" id="ARBA00006987"/>
    </source>
</evidence>
<dbReference type="Gene3D" id="3.40.190.10">
    <property type="entry name" value="Periplasmic binding protein-like II"/>
    <property type="match status" value="1"/>
</dbReference>
<dbReference type="CDD" id="cd13578">
    <property type="entry name" value="PBP2_Bug27"/>
    <property type="match status" value="1"/>
</dbReference>
<dbReference type="PANTHER" id="PTHR42928">
    <property type="entry name" value="TRICARBOXYLATE-BINDING PROTEIN"/>
    <property type="match status" value="1"/>
</dbReference>
<gene>
    <name evidence="2" type="ORF">C1702_02150</name>
</gene>
<dbReference type="PIRSF" id="PIRSF017082">
    <property type="entry name" value="YflP"/>
    <property type="match status" value="1"/>
</dbReference>
<dbReference type="Proteomes" id="UP000239406">
    <property type="component" value="Unassembled WGS sequence"/>
</dbReference>
<dbReference type="EMBL" id="PSNY01000002">
    <property type="protein sequence ID" value="PPE71244.1"/>
    <property type="molecule type" value="Genomic_DNA"/>
</dbReference>
<evidence type="ECO:0000313" key="3">
    <source>
        <dbReference type="Proteomes" id="UP000239406"/>
    </source>
</evidence>
<proteinExistence type="inferred from homology"/>
<dbReference type="AlphaFoldDB" id="A0A2S5T8B2"/>
<dbReference type="RefSeq" id="WP_104356035.1">
    <property type="nucleotide sequence ID" value="NZ_CP064338.1"/>
</dbReference>
<dbReference type="InterPro" id="IPR005064">
    <property type="entry name" value="BUG"/>
</dbReference>
<name>A0A2S5T8B2_9BURK</name>
<comment type="similarity">
    <text evidence="1">Belongs to the UPF0065 (bug) family.</text>
</comment>
<comment type="caution">
    <text evidence="2">The sequence shown here is derived from an EMBL/GenBank/DDBJ whole genome shotgun (WGS) entry which is preliminary data.</text>
</comment>
<dbReference type="SUPFAM" id="SSF53850">
    <property type="entry name" value="Periplasmic binding protein-like II"/>
    <property type="match status" value="1"/>
</dbReference>
<dbReference type="Pfam" id="PF03401">
    <property type="entry name" value="TctC"/>
    <property type="match status" value="1"/>
</dbReference>
<dbReference type="Gene3D" id="3.40.190.150">
    <property type="entry name" value="Bordetella uptake gene, domain 1"/>
    <property type="match status" value="1"/>
</dbReference>
<keyword evidence="3" id="KW-1185">Reference proteome</keyword>
<accession>A0A2S5T8B2</accession>
<evidence type="ECO:0000313" key="2">
    <source>
        <dbReference type="EMBL" id="PPE71244.1"/>
    </source>
</evidence>
<reference evidence="2 3" key="1">
    <citation type="submission" date="2018-02" db="EMBL/GenBank/DDBJ databases">
        <title>Reclassifiation of [Polyangium] brachysporum DSM 7029 as Guopingzhaonella breviflexa gen. nov., sp. nov., a member of the family Comamonadaceae.</title>
        <authorList>
            <person name="Tang B."/>
        </authorList>
    </citation>
    <scope>NUCLEOTIDE SEQUENCE [LARGE SCALE GENOMIC DNA]</scope>
    <source>
        <strain evidence="2 3">DSM 15344</strain>
    </source>
</reference>
<organism evidence="2 3">
    <name type="scientific">Caldimonas thermodepolymerans</name>
    <dbReference type="NCBI Taxonomy" id="215580"/>
    <lineage>
        <taxon>Bacteria</taxon>
        <taxon>Pseudomonadati</taxon>
        <taxon>Pseudomonadota</taxon>
        <taxon>Betaproteobacteria</taxon>
        <taxon>Burkholderiales</taxon>
        <taxon>Sphaerotilaceae</taxon>
        <taxon>Caldimonas</taxon>
    </lineage>
</organism>